<accession>A0A4Z2HTM5</accession>
<gene>
    <name evidence="1" type="ORF">EYF80_021544</name>
</gene>
<dbReference type="EMBL" id="SRLO01000193">
    <property type="protein sequence ID" value="TNN68222.1"/>
    <property type="molecule type" value="Genomic_DNA"/>
</dbReference>
<evidence type="ECO:0000313" key="2">
    <source>
        <dbReference type="Proteomes" id="UP000314294"/>
    </source>
</evidence>
<dbReference type="AlphaFoldDB" id="A0A4Z2HTM5"/>
<organism evidence="1 2">
    <name type="scientific">Liparis tanakae</name>
    <name type="common">Tanaka's snailfish</name>
    <dbReference type="NCBI Taxonomy" id="230148"/>
    <lineage>
        <taxon>Eukaryota</taxon>
        <taxon>Metazoa</taxon>
        <taxon>Chordata</taxon>
        <taxon>Craniata</taxon>
        <taxon>Vertebrata</taxon>
        <taxon>Euteleostomi</taxon>
        <taxon>Actinopterygii</taxon>
        <taxon>Neopterygii</taxon>
        <taxon>Teleostei</taxon>
        <taxon>Neoteleostei</taxon>
        <taxon>Acanthomorphata</taxon>
        <taxon>Eupercaria</taxon>
        <taxon>Perciformes</taxon>
        <taxon>Cottioidei</taxon>
        <taxon>Cottales</taxon>
        <taxon>Liparidae</taxon>
        <taxon>Liparis</taxon>
    </lineage>
</organism>
<sequence length="72" mass="7983">MLETSRPLKPLERTRTEWDPTSGMCSALASGGDLRETASGKKLLLLLLSRRSFLSGCRLTPGRLCFIKHGKH</sequence>
<evidence type="ECO:0000313" key="1">
    <source>
        <dbReference type="EMBL" id="TNN68222.1"/>
    </source>
</evidence>
<dbReference type="Proteomes" id="UP000314294">
    <property type="component" value="Unassembled WGS sequence"/>
</dbReference>
<reference evidence="1 2" key="1">
    <citation type="submission" date="2019-03" db="EMBL/GenBank/DDBJ databases">
        <title>First draft genome of Liparis tanakae, snailfish: a comprehensive survey of snailfish specific genes.</title>
        <authorList>
            <person name="Kim W."/>
            <person name="Song I."/>
            <person name="Jeong J.-H."/>
            <person name="Kim D."/>
            <person name="Kim S."/>
            <person name="Ryu S."/>
            <person name="Song J.Y."/>
            <person name="Lee S.K."/>
        </authorList>
    </citation>
    <scope>NUCLEOTIDE SEQUENCE [LARGE SCALE GENOMIC DNA]</scope>
    <source>
        <tissue evidence="1">Muscle</tissue>
    </source>
</reference>
<protein>
    <submittedName>
        <fullName evidence="1">Uncharacterized protein</fullName>
    </submittedName>
</protein>
<keyword evidence="2" id="KW-1185">Reference proteome</keyword>
<comment type="caution">
    <text evidence="1">The sequence shown here is derived from an EMBL/GenBank/DDBJ whole genome shotgun (WGS) entry which is preliminary data.</text>
</comment>
<name>A0A4Z2HTM5_9TELE</name>
<proteinExistence type="predicted"/>